<name>A0A175RN14_9HYPH</name>
<evidence type="ECO:0000313" key="3">
    <source>
        <dbReference type="Proteomes" id="UP000078529"/>
    </source>
</evidence>
<feature type="domain" description="N-acetyltransferase" evidence="1">
    <location>
        <begin position="16"/>
        <end position="182"/>
    </location>
</feature>
<keyword evidence="2" id="KW-0808">Transferase</keyword>
<dbReference type="Proteomes" id="UP000078529">
    <property type="component" value="Unassembled WGS sequence"/>
</dbReference>
<dbReference type="AlphaFoldDB" id="A0A175RN14"/>
<organism evidence="2 3">
    <name type="scientific">Aureimonas ureilytica</name>
    <dbReference type="NCBI Taxonomy" id="401562"/>
    <lineage>
        <taxon>Bacteria</taxon>
        <taxon>Pseudomonadati</taxon>
        <taxon>Pseudomonadota</taxon>
        <taxon>Alphaproteobacteria</taxon>
        <taxon>Hyphomicrobiales</taxon>
        <taxon>Aurantimonadaceae</taxon>
        <taxon>Aureimonas</taxon>
    </lineage>
</organism>
<keyword evidence="3" id="KW-1185">Reference proteome</keyword>
<sequence>MDGLHRLPESFETSRYRLRRVTSQDASAIFDSYARDTTVTRYLGWRPHAELCETERFVENVAQEWEMGRGYPLVVSPNSNPDDIIGMFHPHVEPGKVNYGYVLARRAWGNGCATEILTWLVEHALSHPTVFRTEAFCDVDNPASARVMEKAGMTREGILRRYFLHPNVSQCPRDCAMYARIR</sequence>
<dbReference type="PATRIC" id="fig|401562.4.peg.2697"/>
<dbReference type="Gene3D" id="3.40.630.30">
    <property type="match status" value="1"/>
</dbReference>
<dbReference type="PANTHER" id="PTHR43441:SF11">
    <property type="entry name" value="RIBOSOMAL-PROTEIN-SERINE ACETYLTRANSFERASE"/>
    <property type="match status" value="1"/>
</dbReference>
<dbReference type="PANTHER" id="PTHR43441">
    <property type="entry name" value="RIBOSOMAL-PROTEIN-SERINE ACETYLTRANSFERASE"/>
    <property type="match status" value="1"/>
</dbReference>
<dbReference type="PROSITE" id="PS51186">
    <property type="entry name" value="GNAT"/>
    <property type="match status" value="1"/>
</dbReference>
<dbReference type="InterPro" id="IPR000182">
    <property type="entry name" value="GNAT_dom"/>
</dbReference>
<dbReference type="GO" id="GO:1990189">
    <property type="term" value="F:protein N-terminal-serine acetyltransferase activity"/>
    <property type="evidence" value="ECO:0007669"/>
    <property type="project" value="TreeGrafter"/>
</dbReference>
<evidence type="ECO:0000259" key="1">
    <source>
        <dbReference type="PROSITE" id="PS51186"/>
    </source>
</evidence>
<dbReference type="GO" id="GO:0008999">
    <property type="term" value="F:protein-N-terminal-alanine acetyltransferase activity"/>
    <property type="evidence" value="ECO:0007669"/>
    <property type="project" value="TreeGrafter"/>
</dbReference>
<proteinExistence type="predicted"/>
<protein>
    <submittedName>
        <fullName evidence="2">Alanine acetyltransferase</fullName>
    </submittedName>
</protein>
<reference evidence="2 3" key="1">
    <citation type="journal article" date="2016" name="Front. Microbiol.">
        <title>Genomic Resource of Rice Seed Associated Bacteria.</title>
        <authorList>
            <person name="Midha S."/>
            <person name="Bansal K."/>
            <person name="Sharma S."/>
            <person name="Kumar N."/>
            <person name="Patil P.P."/>
            <person name="Chaudhry V."/>
            <person name="Patil P.B."/>
        </authorList>
    </citation>
    <scope>NUCLEOTIDE SEQUENCE [LARGE SCALE GENOMIC DNA]</scope>
    <source>
        <strain evidence="2 3">NS365</strain>
    </source>
</reference>
<dbReference type="SUPFAM" id="SSF55729">
    <property type="entry name" value="Acyl-CoA N-acyltransferases (Nat)"/>
    <property type="match status" value="1"/>
</dbReference>
<accession>A0A175RN14</accession>
<dbReference type="Pfam" id="PF13302">
    <property type="entry name" value="Acetyltransf_3"/>
    <property type="match status" value="1"/>
</dbReference>
<dbReference type="InterPro" id="IPR051908">
    <property type="entry name" value="Ribosomal_N-acetyltransferase"/>
</dbReference>
<gene>
    <name evidence="2" type="ORF">NS365_14530</name>
</gene>
<dbReference type="EMBL" id="LDQA01000029">
    <property type="protein sequence ID" value="KTR04821.1"/>
    <property type="molecule type" value="Genomic_DNA"/>
</dbReference>
<dbReference type="RefSeq" id="WP_058601008.1">
    <property type="nucleotide sequence ID" value="NZ_LDQA01000029.1"/>
</dbReference>
<comment type="caution">
    <text evidence="2">The sequence shown here is derived from an EMBL/GenBank/DDBJ whole genome shotgun (WGS) entry which is preliminary data.</text>
</comment>
<dbReference type="InterPro" id="IPR016181">
    <property type="entry name" value="Acyl_CoA_acyltransferase"/>
</dbReference>
<dbReference type="GO" id="GO:0005737">
    <property type="term" value="C:cytoplasm"/>
    <property type="evidence" value="ECO:0007669"/>
    <property type="project" value="TreeGrafter"/>
</dbReference>
<evidence type="ECO:0000313" key="2">
    <source>
        <dbReference type="EMBL" id="KTR04821.1"/>
    </source>
</evidence>